<evidence type="ECO:0008006" key="4">
    <source>
        <dbReference type="Google" id="ProtNLM"/>
    </source>
</evidence>
<dbReference type="EMBL" id="BMMV01000007">
    <property type="protein sequence ID" value="GGJ92809.1"/>
    <property type="molecule type" value="Genomic_DNA"/>
</dbReference>
<name>A0ABQ2E4W2_9ACTN</name>
<dbReference type="InterPro" id="IPR029063">
    <property type="entry name" value="SAM-dependent_MTases_sf"/>
</dbReference>
<dbReference type="Gene3D" id="3.40.50.150">
    <property type="entry name" value="Vaccinia Virus protein VP39"/>
    <property type="match status" value="1"/>
</dbReference>
<protein>
    <recommendedName>
        <fullName evidence="4">Class I SAM-dependent methyltransferase</fullName>
    </recommendedName>
</protein>
<organism evidence="2 3">
    <name type="scientific">Streptomyces camponoticapitis</name>
    <dbReference type="NCBI Taxonomy" id="1616125"/>
    <lineage>
        <taxon>Bacteria</taxon>
        <taxon>Bacillati</taxon>
        <taxon>Actinomycetota</taxon>
        <taxon>Actinomycetes</taxon>
        <taxon>Kitasatosporales</taxon>
        <taxon>Streptomycetaceae</taxon>
        <taxon>Streptomyces</taxon>
    </lineage>
</organism>
<feature type="region of interest" description="Disordered" evidence="1">
    <location>
        <begin position="246"/>
        <end position="270"/>
    </location>
</feature>
<dbReference type="Proteomes" id="UP000660265">
    <property type="component" value="Unassembled WGS sequence"/>
</dbReference>
<comment type="caution">
    <text evidence="2">The sequence shown here is derived from an EMBL/GenBank/DDBJ whole genome shotgun (WGS) entry which is preliminary data.</text>
</comment>
<gene>
    <name evidence="2" type="ORF">GCM10011583_25250</name>
</gene>
<accession>A0ABQ2E4W2</accession>
<keyword evidence="3" id="KW-1185">Reference proteome</keyword>
<evidence type="ECO:0000313" key="3">
    <source>
        <dbReference type="Proteomes" id="UP000660265"/>
    </source>
</evidence>
<evidence type="ECO:0000256" key="1">
    <source>
        <dbReference type="SAM" id="MobiDB-lite"/>
    </source>
</evidence>
<dbReference type="Pfam" id="PF13578">
    <property type="entry name" value="Methyltransf_24"/>
    <property type="match status" value="1"/>
</dbReference>
<sequence length="305" mass="34098">MTTVHDDKPRPGELADVRGWFPNLDRLIFGTLLDRQEERGEPGDLLELGVFMGKSAIFLGHHLRDGDRFTVCDLFESDAPDAANNAETSRSYRTLTREAFERNYLSFHDTLPRVLHGPSSIVPGEVEPRSCRFVHIDASHLYEHVRGDIVAARDILLPGGIVVLDDFRSEHTPGVALATWEAVLDGGLRPVCLTTQKLYATWGDPEPLRKAMIALADSRTDCDVSVEEAAGHQLVRLKARGMEAPPFPRSRYYEEPPAPEPAPGPARRSPRARVRRFVIDLLPPLVTRAVMRSRARLREAGARKM</sequence>
<proteinExistence type="predicted"/>
<dbReference type="SUPFAM" id="SSF53335">
    <property type="entry name" value="S-adenosyl-L-methionine-dependent methyltransferases"/>
    <property type="match status" value="1"/>
</dbReference>
<dbReference type="RefSeq" id="WP_189107518.1">
    <property type="nucleotide sequence ID" value="NZ_BMMV01000007.1"/>
</dbReference>
<reference evidence="3" key="1">
    <citation type="journal article" date="2019" name="Int. J. Syst. Evol. Microbiol.">
        <title>The Global Catalogue of Microorganisms (GCM) 10K type strain sequencing project: providing services to taxonomists for standard genome sequencing and annotation.</title>
        <authorList>
            <consortium name="The Broad Institute Genomics Platform"/>
            <consortium name="The Broad Institute Genome Sequencing Center for Infectious Disease"/>
            <person name="Wu L."/>
            <person name="Ma J."/>
        </authorList>
    </citation>
    <scope>NUCLEOTIDE SEQUENCE [LARGE SCALE GENOMIC DNA]</scope>
    <source>
        <strain evidence="3">CGMCC 4.7275</strain>
    </source>
</reference>
<evidence type="ECO:0000313" key="2">
    <source>
        <dbReference type="EMBL" id="GGJ92809.1"/>
    </source>
</evidence>